<proteinExistence type="predicted"/>
<feature type="region of interest" description="Disordered" evidence="4">
    <location>
        <begin position="536"/>
        <end position="562"/>
    </location>
</feature>
<evidence type="ECO:0000256" key="4">
    <source>
        <dbReference type="SAM" id="MobiDB-lite"/>
    </source>
</evidence>
<keyword evidence="3" id="KW-0231">Viral genome packaging</keyword>
<gene>
    <name evidence="5" type="ORF">SAMN02745702_00273</name>
</gene>
<sequence length="562" mass="63058">MQGSVSLRSQVLRQFEALRTARQPFERVWTDVSRFMGPGYSGFLDLAPHSERESTIVDATARRAAEIFSAGLLSGASSPSERWFVLGLDDQELADQPEVREWLQKVEDLFYRVLAEGGFYREQALAYHQTGLFGWQCLYVDATPTGGIRFRALPLNEIYISENAQGEVDTVFRRFQLSARDAAARFGLEQLSDAVRRACDDPARQSELFAFVHAVFPRGERQRSLTENHLPYASVYLDLGEGKVMSVGGYEELPYVVARFRRVPASAYSTSPGTEALADVKMINEMKRLVLEAGQLAVAPPYLVPDDGFVGRFSFEPRAMNYYRRAEGNSLADFGPLSVGSSPGFTWELMESTRQDINQAFFVDLFLTIRSRIQQGGSPTAMEVAELSSERMFLLGPLLVNQQQENFSRLFSRLHRLLERRGELPEAPEILQGQLLRAEYVSPLMLAQKQSRNRAILETYRDAQSMAGVAPEIFDNFAHDENLRRLMQSRGFPQTGMRSVAEVAELREKRSQAQLEAQKYEQAKSLAQLAKLVPDLSHAPEKGSPADLLLEASQAQARSGEA</sequence>
<dbReference type="Proteomes" id="UP000189733">
    <property type="component" value="Unassembled WGS sequence"/>
</dbReference>
<protein>
    <submittedName>
        <fullName evidence="5">Bacteriophage head to tail connecting protein</fullName>
    </submittedName>
</protein>
<dbReference type="STRING" id="1121442.SAMN02745702_00273"/>
<keyword evidence="2" id="KW-1188">Viral release from host cell</keyword>
<organism evidence="5 6">
    <name type="scientific">Desulfobaculum bizertense DSM 18034</name>
    <dbReference type="NCBI Taxonomy" id="1121442"/>
    <lineage>
        <taxon>Bacteria</taxon>
        <taxon>Pseudomonadati</taxon>
        <taxon>Thermodesulfobacteriota</taxon>
        <taxon>Desulfovibrionia</taxon>
        <taxon>Desulfovibrionales</taxon>
        <taxon>Desulfovibrionaceae</taxon>
        <taxon>Desulfobaculum</taxon>
    </lineage>
</organism>
<evidence type="ECO:0000313" key="6">
    <source>
        <dbReference type="Proteomes" id="UP000189733"/>
    </source>
</evidence>
<dbReference type="InterPro" id="IPR020991">
    <property type="entry name" value="Connector_podovirus"/>
</dbReference>
<evidence type="ECO:0000313" key="5">
    <source>
        <dbReference type="EMBL" id="SKA64138.1"/>
    </source>
</evidence>
<dbReference type="AlphaFoldDB" id="A0A1T4VGZ6"/>
<dbReference type="EMBL" id="FUYA01000001">
    <property type="protein sequence ID" value="SKA64138.1"/>
    <property type="molecule type" value="Genomic_DNA"/>
</dbReference>
<reference evidence="5 6" key="1">
    <citation type="submission" date="2017-02" db="EMBL/GenBank/DDBJ databases">
        <authorList>
            <person name="Peterson S.W."/>
        </authorList>
    </citation>
    <scope>NUCLEOTIDE SEQUENCE [LARGE SCALE GENOMIC DNA]</scope>
    <source>
        <strain evidence="5 6">DSM 18034</strain>
    </source>
</reference>
<evidence type="ECO:0000256" key="2">
    <source>
        <dbReference type="ARBA" id="ARBA00022612"/>
    </source>
</evidence>
<feature type="compositionally biased region" description="Polar residues" evidence="4">
    <location>
        <begin position="553"/>
        <end position="562"/>
    </location>
</feature>
<comment type="subcellular location">
    <subcellularLocation>
        <location evidence="1">Virion</location>
    </subcellularLocation>
</comment>
<keyword evidence="6" id="KW-1185">Reference proteome</keyword>
<accession>A0A1T4VGZ6</accession>
<dbReference type="Pfam" id="PF12236">
    <property type="entry name" value="Head-tail_con"/>
    <property type="match status" value="1"/>
</dbReference>
<evidence type="ECO:0000256" key="1">
    <source>
        <dbReference type="ARBA" id="ARBA00004328"/>
    </source>
</evidence>
<evidence type="ECO:0000256" key="3">
    <source>
        <dbReference type="ARBA" id="ARBA00023219"/>
    </source>
</evidence>
<name>A0A1T4VGZ6_9BACT</name>